<gene>
    <name evidence="1 3" type="ORF">BDZ99DRAFT_516539</name>
</gene>
<dbReference type="GeneID" id="54465972"/>
<dbReference type="EMBL" id="MU003695">
    <property type="protein sequence ID" value="KAF2813906.1"/>
    <property type="molecule type" value="Genomic_DNA"/>
</dbReference>
<protein>
    <submittedName>
        <fullName evidence="1 3">Uncharacterized protein</fullName>
    </submittedName>
</protein>
<evidence type="ECO:0000313" key="2">
    <source>
        <dbReference type="Proteomes" id="UP000504636"/>
    </source>
</evidence>
<name>A0A6A6YY84_9PEZI</name>
<dbReference type="OrthoDB" id="10639407at2759"/>
<reference evidence="1 3" key="1">
    <citation type="journal article" date="2020" name="Stud. Mycol.">
        <title>101 Dothideomycetes genomes: a test case for predicting lifestyles and emergence of pathogens.</title>
        <authorList>
            <person name="Haridas S."/>
            <person name="Albert R."/>
            <person name="Binder M."/>
            <person name="Bloem J."/>
            <person name="Labutti K."/>
            <person name="Salamov A."/>
            <person name="Andreopoulos B."/>
            <person name="Baker S."/>
            <person name="Barry K."/>
            <person name="Bills G."/>
            <person name="Bluhm B."/>
            <person name="Cannon C."/>
            <person name="Castanera R."/>
            <person name="Culley D."/>
            <person name="Daum C."/>
            <person name="Ezra D."/>
            <person name="Gonzalez J."/>
            <person name="Henrissat B."/>
            <person name="Kuo A."/>
            <person name="Liang C."/>
            <person name="Lipzen A."/>
            <person name="Lutzoni F."/>
            <person name="Magnuson J."/>
            <person name="Mondo S."/>
            <person name="Nolan M."/>
            <person name="Ohm R."/>
            <person name="Pangilinan J."/>
            <person name="Park H.-J."/>
            <person name="Ramirez L."/>
            <person name="Alfaro M."/>
            <person name="Sun H."/>
            <person name="Tritt A."/>
            <person name="Yoshinaga Y."/>
            <person name="Zwiers L.-H."/>
            <person name="Turgeon B."/>
            <person name="Goodwin S."/>
            <person name="Spatafora J."/>
            <person name="Crous P."/>
            <person name="Grigoriev I."/>
        </authorList>
    </citation>
    <scope>NUCLEOTIDE SEQUENCE</scope>
    <source>
        <strain evidence="1 3">CBS 304.34</strain>
    </source>
</reference>
<proteinExistence type="predicted"/>
<dbReference type="Proteomes" id="UP000504636">
    <property type="component" value="Unplaced"/>
</dbReference>
<evidence type="ECO:0000313" key="1">
    <source>
        <dbReference type="EMBL" id="KAF2813906.1"/>
    </source>
</evidence>
<reference evidence="3" key="2">
    <citation type="submission" date="2020-04" db="EMBL/GenBank/DDBJ databases">
        <authorList>
            <consortium name="NCBI Genome Project"/>
        </authorList>
    </citation>
    <scope>NUCLEOTIDE SEQUENCE</scope>
    <source>
        <strain evidence="3">CBS 304.34</strain>
    </source>
</reference>
<accession>A0A6A6YY84</accession>
<dbReference type="AlphaFoldDB" id="A0A6A6YY84"/>
<reference evidence="3" key="3">
    <citation type="submission" date="2025-04" db="UniProtKB">
        <authorList>
            <consortium name="RefSeq"/>
        </authorList>
    </citation>
    <scope>IDENTIFICATION</scope>
    <source>
        <strain evidence="3">CBS 304.34</strain>
    </source>
</reference>
<sequence>MTLLRRCIGGDSPIGISTQGARGCAARAQGVEAGAILPSGDLIGLRQALGPSVPAAGRPCLSVSTAQWPQAVSSRPVTAGPAPPTATRMRAAKRKEEIFRCRAEVQRRGGGCEGDENTLSGPSHASGSARVVECRADDLAKAAVFAAGDQGAGENMAPRFKMLRVVGKATRKPNTFLCRGSTRQQSRCANHRSHIPALRHFCGVWVRCEVGSEQTDGLSASPSIASPVVDIDVVCSTWPADSPIRHATIHQRMQVVGRLQISPPLQHVLPRCWR</sequence>
<evidence type="ECO:0000313" key="3">
    <source>
        <dbReference type="RefSeq" id="XP_033580870.1"/>
    </source>
</evidence>
<dbReference type="RefSeq" id="XP_033580870.1">
    <property type="nucleotide sequence ID" value="XM_033725079.1"/>
</dbReference>
<keyword evidence="2" id="KW-1185">Reference proteome</keyword>
<organism evidence="1">
    <name type="scientific">Mytilinidion resinicola</name>
    <dbReference type="NCBI Taxonomy" id="574789"/>
    <lineage>
        <taxon>Eukaryota</taxon>
        <taxon>Fungi</taxon>
        <taxon>Dikarya</taxon>
        <taxon>Ascomycota</taxon>
        <taxon>Pezizomycotina</taxon>
        <taxon>Dothideomycetes</taxon>
        <taxon>Pleosporomycetidae</taxon>
        <taxon>Mytilinidiales</taxon>
        <taxon>Mytilinidiaceae</taxon>
        <taxon>Mytilinidion</taxon>
    </lineage>
</organism>